<feature type="non-terminal residue" evidence="2">
    <location>
        <position position="254"/>
    </location>
</feature>
<dbReference type="PANTHER" id="PTHR11081:SF59">
    <property type="entry name" value="FI23547P1"/>
    <property type="match status" value="1"/>
</dbReference>
<dbReference type="SUPFAM" id="SSF88723">
    <property type="entry name" value="PIN domain-like"/>
    <property type="match status" value="1"/>
</dbReference>
<organism evidence="2 3">
    <name type="scientific">Lentinula lateritia</name>
    <dbReference type="NCBI Taxonomy" id="40482"/>
    <lineage>
        <taxon>Eukaryota</taxon>
        <taxon>Fungi</taxon>
        <taxon>Dikarya</taxon>
        <taxon>Basidiomycota</taxon>
        <taxon>Agaricomycotina</taxon>
        <taxon>Agaricomycetes</taxon>
        <taxon>Agaricomycetidae</taxon>
        <taxon>Agaricales</taxon>
        <taxon>Marasmiineae</taxon>
        <taxon>Omphalotaceae</taxon>
        <taxon>Lentinula</taxon>
    </lineage>
</organism>
<dbReference type="InterPro" id="IPR006086">
    <property type="entry name" value="XPG-I_dom"/>
</dbReference>
<evidence type="ECO:0000313" key="2">
    <source>
        <dbReference type="EMBL" id="KAJ4497485.1"/>
    </source>
</evidence>
<dbReference type="Proteomes" id="UP001150217">
    <property type="component" value="Unassembled WGS sequence"/>
</dbReference>
<dbReference type="InterPro" id="IPR029060">
    <property type="entry name" value="PIN-like_dom_sf"/>
</dbReference>
<dbReference type="PANTHER" id="PTHR11081">
    <property type="entry name" value="FLAP ENDONUCLEASE FAMILY MEMBER"/>
    <property type="match status" value="1"/>
</dbReference>
<dbReference type="InterPro" id="IPR006084">
    <property type="entry name" value="XPG/Rad2"/>
</dbReference>
<dbReference type="Gene3D" id="3.40.50.1010">
    <property type="entry name" value="5'-nuclease"/>
    <property type="match status" value="1"/>
</dbReference>
<evidence type="ECO:0000313" key="3">
    <source>
        <dbReference type="Proteomes" id="UP001150217"/>
    </source>
</evidence>
<feature type="non-terminal residue" evidence="2">
    <location>
        <position position="1"/>
    </location>
</feature>
<accession>A0ABQ8VSE8</accession>
<protein>
    <submittedName>
        <fullName evidence="2">PIN domain-like protein</fullName>
    </submittedName>
</protein>
<dbReference type="InterPro" id="IPR036279">
    <property type="entry name" value="5-3_exonuclease_C_sf"/>
</dbReference>
<reference evidence="2" key="1">
    <citation type="submission" date="2022-08" db="EMBL/GenBank/DDBJ databases">
        <title>A Global Phylogenomic Analysis of the Shiitake Genus Lentinula.</title>
        <authorList>
            <consortium name="DOE Joint Genome Institute"/>
            <person name="Sierra-Patev S."/>
            <person name="Min B."/>
            <person name="Naranjo-Ortiz M."/>
            <person name="Looney B."/>
            <person name="Konkel Z."/>
            <person name="Slot J.C."/>
            <person name="Sakamoto Y."/>
            <person name="Steenwyk J.L."/>
            <person name="Rokas A."/>
            <person name="Carro J."/>
            <person name="Camarero S."/>
            <person name="Ferreira P."/>
            <person name="Molpeceres G."/>
            <person name="Ruiz-Duenas F.J."/>
            <person name="Serrano A."/>
            <person name="Henrissat B."/>
            <person name="Drula E."/>
            <person name="Hughes K.W."/>
            <person name="Mata J.L."/>
            <person name="Ishikawa N.K."/>
            <person name="Vargas-Isla R."/>
            <person name="Ushijima S."/>
            <person name="Smith C.A."/>
            <person name="Ahrendt S."/>
            <person name="Andreopoulos W."/>
            <person name="He G."/>
            <person name="Labutti K."/>
            <person name="Lipzen A."/>
            <person name="Ng V."/>
            <person name="Riley R."/>
            <person name="Sandor L."/>
            <person name="Barry K."/>
            <person name="Martinez A.T."/>
            <person name="Xiao Y."/>
            <person name="Gibbons J.G."/>
            <person name="Terashima K."/>
            <person name="Grigoriev I.V."/>
            <person name="Hibbett D.S."/>
        </authorList>
    </citation>
    <scope>NUCLEOTIDE SEQUENCE</scope>
    <source>
        <strain evidence="2">RHP3577 ss4</strain>
    </source>
</reference>
<proteinExistence type="predicted"/>
<dbReference type="Pfam" id="PF00867">
    <property type="entry name" value="XPG_I"/>
    <property type="match status" value="1"/>
</dbReference>
<dbReference type="SUPFAM" id="SSF47807">
    <property type="entry name" value="5' to 3' exonuclease, C-terminal subdomain"/>
    <property type="match status" value="1"/>
</dbReference>
<dbReference type="SMART" id="SM00484">
    <property type="entry name" value="XPGI"/>
    <property type="match status" value="1"/>
</dbReference>
<keyword evidence="3" id="KW-1185">Reference proteome</keyword>
<comment type="caution">
    <text evidence="2">The sequence shown here is derived from an EMBL/GenBank/DDBJ whole genome shotgun (WGS) entry which is preliminary data.</text>
</comment>
<evidence type="ECO:0000259" key="1">
    <source>
        <dbReference type="SMART" id="SM00484"/>
    </source>
</evidence>
<sequence length="254" mass="28624">QLFKFLCYLSQAGLHGIFVYDGKERPRIKRGRQVIAREPAYYTQARALIEAFGYYAHTRSLDLPTSRLTFVHIQAPGEADAELAEMCKRGLIHAVFTKDSDLLAFGAPSIFRPLQLDHKLRNFKDFETVLTYNTRAIELHLETSHAGLVLVSLLLKNDYSNGVNGIGSETAVGLAKCGYGDDLLKAYNSFSTMPQQLAEVFFQLNHDMADEIEFNTHDKLRYRSPSKANLLRVSQFPSLRDLSTLTAFLEPITS</sequence>
<feature type="domain" description="XPG-I" evidence="1">
    <location>
        <begin position="66"/>
        <end position="132"/>
    </location>
</feature>
<name>A0ABQ8VSE8_9AGAR</name>
<dbReference type="PRINTS" id="PR00853">
    <property type="entry name" value="XPGRADSUPER"/>
</dbReference>
<gene>
    <name evidence="2" type="ORF">C8R41DRAFT_708260</name>
</gene>
<dbReference type="EMBL" id="JANVFT010000021">
    <property type="protein sequence ID" value="KAJ4497485.1"/>
    <property type="molecule type" value="Genomic_DNA"/>
</dbReference>